<dbReference type="RefSeq" id="YP_010059379.1">
    <property type="nucleotide sequence ID" value="NC_054725.1"/>
</dbReference>
<gene>
    <name evidence="1" type="primary">130</name>
    <name evidence="1" type="ORF">SEA_SKOG_129</name>
</gene>
<name>A0A6G6XJJ5_9CAUD</name>
<proteinExistence type="predicted"/>
<keyword evidence="2" id="KW-1185">Reference proteome</keyword>
<reference evidence="1 2" key="1">
    <citation type="submission" date="2020-01" db="EMBL/GenBank/DDBJ databases">
        <authorList>
            <person name="Alvaro L.E."/>
            <person name="Baker K.N."/>
            <person name="Baxter I.S."/>
            <person name="Brown M.R."/>
            <person name="Driscoll K.D."/>
            <person name="Elrubaie J.M."/>
            <person name="Feith S.L."/>
            <person name="Indihar D.F."/>
            <person name="Knoch V.T."/>
            <person name="Koirtyohann K.M."/>
            <person name="Kratz M.A."/>
            <person name="Lear A.H."/>
            <person name="Lindblom K.E."/>
            <person name="Marcus E.R."/>
            <person name="Murphy M.E."/>
            <person name="Sensor R."/>
            <person name="Sherman S.J."/>
            <person name="Swift V.R."/>
            <person name="White K.E."/>
            <person name="Wills S.J."/>
            <person name="Gatt S.M."/>
            <person name="Lohbauer S.A."/>
            <person name="Power T.R."/>
            <person name="Rosales K.A."/>
            <person name="Sisson B.M."/>
            <person name="Isern S."/>
            <person name="Michael S.F."/>
            <person name="Sunnen C.N."/>
            <person name="Garlena R.A."/>
            <person name="Russell D.A."/>
            <person name="Pope W.H."/>
            <person name="Jacobs-Sera D."/>
            <person name="Hatfull G.F."/>
        </authorList>
    </citation>
    <scope>NUCLEOTIDE SEQUENCE [LARGE SCALE GENOMIC DNA]</scope>
</reference>
<organism evidence="1 2">
    <name type="scientific">Gordonia phage Skog</name>
    <dbReference type="NCBI Taxonomy" id="2704033"/>
    <lineage>
        <taxon>Viruses</taxon>
        <taxon>Duplodnaviria</taxon>
        <taxon>Heunggongvirae</taxon>
        <taxon>Uroviricota</taxon>
        <taxon>Caudoviricetes</taxon>
        <taxon>Skogvirus</taxon>
        <taxon>Skogvirus Skog</taxon>
    </lineage>
</organism>
<evidence type="ECO:0000313" key="2">
    <source>
        <dbReference type="Proteomes" id="UP000503093"/>
    </source>
</evidence>
<dbReference type="Proteomes" id="UP000503093">
    <property type="component" value="Segment"/>
</dbReference>
<accession>A0A6G6XJJ5</accession>
<dbReference type="GeneID" id="64766611"/>
<dbReference type="EMBL" id="MN908687">
    <property type="protein sequence ID" value="QIG58281.1"/>
    <property type="molecule type" value="Genomic_DNA"/>
</dbReference>
<evidence type="ECO:0000313" key="1">
    <source>
        <dbReference type="EMBL" id="QIG58281.1"/>
    </source>
</evidence>
<dbReference type="KEGG" id="vg:64766611"/>
<sequence length="112" mass="12117">MNEENTVQATTHLVIEGSRYYTNGDVTGARVVAARANKPSKLGRDQIAIKVTFEVPAELFEPISPEAVIKIPPGHALSGPIETILGVEGKPDGIVVRYDAERESYEVGDVQQ</sequence>
<protein>
    <submittedName>
        <fullName evidence="1">Uncharacterized protein</fullName>
    </submittedName>
</protein>